<dbReference type="KEGG" id="emi:Emin_0182"/>
<evidence type="ECO:0000313" key="3">
    <source>
        <dbReference type="Proteomes" id="UP000001029"/>
    </source>
</evidence>
<feature type="transmembrane region" description="Helical" evidence="1">
    <location>
        <begin position="67"/>
        <end position="89"/>
    </location>
</feature>
<evidence type="ECO:0000256" key="1">
    <source>
        <dbReference type="SAM" id="Phobius"/>
    </source>
</evidence>
<dbReference type="RefSeq" id="WP_012414361.1">
    <property type="nucleotide sequence ID" value="NC_010644.1"/>
</dbReference>
<accession>B2KBQ9</accession>
<dbReference type="STRING" id="445932.Emin_0182"/>
<dbReference type="HOGENOM" id="CLU_1967089_0_0_0"/>
<evidence type="ECO:0000313" key="2">
    <source>
        <dbReference type="EMBL" id="ACC97746.1"/>
    </source>
</evidence>
<dbReference type="Proteomes" id="UP000001029">
    <property type="component" value="Chromosome"/>
</dbReference>
<keyword evidence="1" id="KW-0472">Membrane</keyword>
<gene>
    <name evidence="2" type="ordered locus">Emin_0182</name>
</gene>
<dbReference type="EMBL" id="CP001055">
    <property type="protein sequence ID" value="ACC97746.1"/>
    <property type="molecule type" value="Genomic_DNA"/>
</dbReference>
<keyword evidence="3" id="KW-1185">Reference proteome</keyword>
<proteinExistence type="predicted"/>
<keyword evidence="1" id="KW-0812">Transmembrane</keyword>
<protein>
    <submittedName>
        <fullName evidence="2">Uncharacterized protein</fullName>
    </submittedName>
</protein>
<sequence>MQNDELFKYMGISPDSGEAEKINAVSKAVSKELNKTSLAPSQAVIDNIMAAAAKKNKYAIKNLFSAFSYKTLLTGALTVFIVFAVPYMLSKNSLGRIDTDIYSSAVETNFDQFDSDLSEVLEYLETI</sequence>
<name>B2KBQ9_ELUMP</name>
<dbReference type="AlphaFoldDB" id="B2KBQ9"/>
<organism evidence="2 3">
    <name type="scientific">Elusimicrobium minutum (strain Pei191)</name>
    <dbReference type="NCBI Taxonomy" id="445932"/>
    <lineage>
        <taxon>Bacteria</taxon>
        <taxon>Pseudomonadati</taxon>
        <taxon>Elusimicrobiota</taxon>
        <taxon>Elusimicrobia</taxon>
        <taxon>Elusimicrobiales</taxon>
        <taxon>Elusimicrobiaceae</taxon>
        <taxon>Elusimicrobium</taxon>
    </lineage>
</organism>
<keyword evidence="1" id="KW-1133">Transmembrane helix</keyword>
<reference evidence="2 3" key="1">
    <citation type="journal article" date="2009" name="Appl. Environ. Microbiol.">
        <title>Genomic analysis of 'Elusimicrobium minutum,' the first cultivated representative of the phylum 'Elusimicrobia' (formerly termite group 1).</title>
        <authorList>
            <person name="Herlemann D.P.R."/>
            <person name="Geissinger O."/>
            <person name="Ikeda-Ohtsubo W."/>
            <person name="Kunin V."/>
            <person name="Sun H."/>
            <person name="Lapidus A."/>
            <person name="Hugenholtz P."/>
            <person name="Brune A."/>
        </authorList>
    </citation>
    <scope>NUCLEOTIDE SEQUENCE [LARGE SCALE GENOMIC DNA]</scope>
    <source>
        <strain evidence="2 3">Pei191</strain>
    </source>
</reference>